<gene>
    <name evidence="1" type="ORF">EM151A_2334</name>
</gene>
<name>A0AAI8WEF7_ENTMU</name>
<protein>
    <submittedName>
        <fullName evidence="1">Uncharacterized protein</fullName>
    </submittedName>
</protein>
<reference evidence="1 2" key="1">
    <citation type="submission" date="2019-07" db="EMBL/GenBank/DDBJ databases">
        <title>antibiotic susceptibility of plant-derived lactic acid bacteria.</title>
        <authorList>
            <person name="Sugiyama M."/>
            <person name="Noda M."/>
        </authorList>
    </citation>
    <scope>NUCLEOTIDE SEQUENCE [LARGE SCALE GENOMIC DNA]</scope>
    <source>
        <strain evidence="1 2">15-1A</strain>
    </source>
</reference>
<evidence type="ECO:0000313" key="2">
    <source>
        <dbReference type="Proteomes" id="UP000509460"/>
    </source>
</evidence>
<dbReference type="EMBL" id="AP019810">
    <property type="protein sequence ID" value="BBM15517.1"/>
    <property type="molecule type" value="Genomic_DNA"/>
</dbReference>
<dbReference type="AlphaFoldDB" id="A0AAI8WEF7"/>
<accession>A0AAI8WEF7</accession>
<evidence type="ECO:0000313" key="1">
    <source>
        <dbReference type="EMBL" id="BBM15517.1"/>
    </source>
</evidence>
<organism evidence="1 2">
    <name type="scientific">Enterococcus mundtii</name>
    <dbReference type="NCBI Taxonomy" id="53346"/>
    <lineage>
        <taxon>Bacteria</taxon>
        <taxon>Bacillati</taxon>
        <taxon>Bacillota</taxon>
        <taxon>Bacilli</taxon>
        <taxon>Lactobacillales</taxon>
        <taxon>Enterococcaceae</taxon>
        <taxon>Enterococcus</taxon>
    </lineage>
</organism>
<proteinExistence type="predicted"/>
<dbReference type="Proteomes" id="UP000509460">
    <property type="component" value="Chromosome"/>
</dbReference>
<sequence length="57" mass="6361">MTVNHDVVGSSPTAGVLETQQNLLCFFCRFYIKNGSLSSSLVNSKLREFHRESIEAV</sequence>